<dbReference type="EMBL" id="CADCWE010000023">
    <property type="protein sequence ID" value="CAA9524443.1"/>
    <property type="molecule type" value="Genomic_DNA"/>
</dbReference>
<accession>A0A6J4TKJ5</accession>
<protein>
    <submittedName>
        <fullName evidence="2">Uncharacterized protein</fullName>
    </submittedName>
</protein>
<organism evidence="2">
    <name type="scientific">uncultured Thermomicrobiales bacterium</name>
    <dbReference type="NCBI Taxonomy" id="1645740"/>
    <lineage>
        <taxon>Bacteria</taxon>
        <taxon>Pseudomonadati</taxon>
        <taxon>Thermomicrobiota</taxon>
        <taxon>Thermomicrobia</taxon>
        <taxon>Thermomicrobiales</taxon>
        <taxon>environmental samples</taxon>
    </lineage>
</organism>
<dbReference type="AlphaFoldDB" id="A0A6J4TKJ5"/>
<reference evidence="2" key="1">
    <citation type="submission" date="2020-02" db="EMBL/GenBank/DDBJ databases">
        <authorList>
            <person name="Meier V. D."/>
        </authorList>
    </citation>
    <scope>NUCLEOTIDE SEQUENCE</scope>
    <source>
        <strain evidence="2">AVDCRST_MAG73</strain>
    </source>
</reference>
<name>A0A6J4TKJ5_9BACT</name>
<evidence type="ECO:0000256" key="1">
    <source>
        <dbReference type="SAM" id="MobiDB-lite"/>
    </source>
</evidence>
<evidence type="ECO:0000313" key="2">
    <source>
        <dbReference type="EMBL" id="CAA9524443.1"/>
    </source>
</evidence>
<gene>
    <name evidence="2" type="ORF">AVDCRST_MAG73-381</name>
</gene>
<proteinExistence type="predicted"/>
<sequence length="54" mass="5572">MAVGQRARNPVIPSATEDVARSRPTTEMLAAFGMPRIMGGGRFAAGGWRLAAGG</sequence>
<feature type="region of interest" description="Disordered" evidence="1">
    <location>
        <begin position="1"/>
        <end position="22"/>
    </location>
</feature>